<dbReference type="SMART" id="SM00032">
    <property type="entry name" value="CCP"/>
    <property type="match status" value="3"/>
</dbReference>
<dbReference type="PRINTS" id="PR00722">
    <property type="entry name" value="CHYMOTRYPSIN"/>
</dbReference>
<dbReference type="CDD" id="cd00190">
    <property type="entry name" value="Tryp_SPc"/>
    <property type="match status" value="1"/>
</dbReference>
<dbReference type="GO" id="GO:0006508">
    <property type="term" value="P:proteolysis"/>
    <property type="evidence" value="ECO:0007669"/>
    <property type="project" value="UniProtKB-KW"/>
</dbReference>
<dbReference type="Pfam" id="PF00089">
    <property type="entry name" value="Trypsin"/>
    <property type="match status" value="1"/>
</dbReference>
<dbReference type="EMBL" id="BGPR01000106">
    <property type="protein sequence ID" value="GBL94831.1"/>
    <property type="molecule type" value="Genomic_DNA"/>
</dbReference>
<evidence type="ECO:0000256" key="1">
    <source>
        <dbReference type="ARBA" id="ARBA00004613"/>
    </source>
</evidence>
<dbReference type="InterPro" id="IPR000436">
    <property type="entry name" value="Sushi_SCR_CCP_dom"/>
</dbReference>
<feature type="domain" description="Sushi" evidence="9">
    <location>
        <begin position="158"/>
        <end position="232"/>
    </location>
</feature>
<evidence type="ECO:0000313" key="10">
    <source>
        <dbReference type="EMBL" id="GBL94831.1"/>
    </source>
</evidence>
<dbReference type="FunFam" id="2.40.10.10:FF:000068">
    <property type="entry name" value="transmembrane protease serine 2"/>
    <property type="match status" value="1"/>
</dbReference>
<dbReference type="InterPro" id="IPR035976">
    <property type="entry name" value="Sushi/SCR/CCP_sf"/>
</dbReference>
<dbReference type="InterPro" id="IPR001314">
    <property type="entry name" value="Peptidase_S1A"/>
</dbReference>
<dbReference type="InterPro" id="IPR033116">
    <property type="entry name" value="TRYPSIN_SER"/>
</dbReference>
<dbReference type="PROSITE" id="PS00135">
    <property type="entry name" value="TRYPSIN_SER"/>
    <property type="match status" value="1"/>
</dbReference>
<evidence type="ECO:0000256" key="5">
    <source>
        <dbReference type="ARBA" id="ARBA00023180"/>
    </source>
</evidence>
<keyword evidence="11" id="KW-1185">Reference proteome</keyword>
<dbReference type="SUPFAM" id="SSF50494">
    <property type="entry name" value="Trypsin-like serine proteases"/>
    <property type="match status" value="1"/>
</dbReference>
<keyword evidence="7" id="KW-0378">Hydrolase</keyword>
<proteinExistence type="predicted"/>
<dbReference type="PANTHER" id="PTHR24252">
    <property type="entry name" value="ACROSIN-RELATED"/>
    <property type="match status" value="1"/>
</dbReference>
<dbReference type="SUPFAM" id="SSF57535">
    <property type="entry name" value="Complement control module/SCR domain"/>
    <property type="match status" value="3"/>
</dbReference>
<protein>
    <submittedName>
        <fullName evidence="10">Limulus clotting factor C</fullName>
    </submittedName>
</protein>
<dbReference type="InterPro" id="IPR009003">
    <property type="entry name" value="Peptidase_S1_PA"/>
</dbReference>
<feature type="domain" description="Peptidase S1" evidence="8">
    <location>
        <begin position="245"/>
        <end position="487"/>
    </location>
</feature>
<evidence type="ECO:0000256" key="4">
    <source>
        <dbReference type="ARBA" id="ARBA00023157"/>
    </source>
</evidence>
<dbReference type="AlphaFoldDB" id="A0A4Y2BRI9"/>
<keyword evidence="5" id="KW-0325">Glycoprotein</keyword>
<sequence>MIPMSPATYCDHPGLDVNGIIEDNNGVTIVGQRQVYLPGAELKYRCIDGYEVVGSNDLVCTLEGEWSGDPPTCRIRTTTGTRMVCPNPTADPNGDMDYIAANDPRRRGQGFEAGSEVRFTCKSGYELTGPNPIICLRNGQWNSDPPRCTRIARSSTLVMCRDPGSLQNGGVIVYYISRSRRLNDSDINNAREYPAGTRLSYDCKSGYRLEGQKNLFCRPTGLWEGEKPVCSEDCGVSTLQAGGKITNGNNTKAGEFPWIVFLFMNQTSETCGGVLLDHRTVLTAAHCFQSASYCTLYFGKYNRSDEYDDIEVKTRMSSEIITHSGFDPETFDNDIAIVKFSPDIPYSARIQPICMSSTVSARINVATGQMGYVAGWGWTENRLPSLRLMVANLPVQTSETCMAAYLRRNVQMTITQGMFCAGYANNTINACRGDSGSPLVFYNVQTQRFTVEGLVSHGTSGRCDKPERYTMFTRVSHYLRWINEKWRTGNR</sequence>
<dbReference type="InterPro" id="IPR043504">
    <property type="entry name" value="Peptidase_S1_PA_chymotrypsin"/>
</dbReference>
<dbReference type="GO" id="GO:0004252">
    <property type="term" value="F:serine-type endopeptidase activity"/>
    <property type="evidence" value="ECO:0007669"/>
    <property type="project" value="InterPro"/>
</dbReference>
<feature type="disulfide bond" evidence="6">
    <location>
        <begin position="203"/>
        <end position="230"/>
    </location>
</feature>
<dbReference type="InterPro" id="IPR001254">
    <property type="entry name" value="Trypsin_dom"/>
</dbReference>
<gene>
    <name evidence="10" type="primary">LFC_14</name>
    <name evidence="10" type="ORF">AVEN_197515_1</name>
</gene>
<evidence type="ECO:0000259" key="9">
    <source>
        <dbReference type="PROSITE" id="PS50923"/>
    </source>
</evidence>
<dbReference type="PROSITE" id="PS50240">
    <property type="entry name" value="TRYPSIN_DOM"/>
    <property type="match status" value="1"/>
</dbReference>
<organism evidence="10 11">
    <name type="scientific">Araneus ventricosus</name>
    <name type="common">Orbweaver spider</name>
    <name type="synonym">Epeira ventricosa</name>
    <dbReference type="NCBI Taxonomy" id="182803"/>
    <lineage>
        <taxon>Eukaryota</taxon>
        <taxon>Metazoa</taxon>
        <taxon>Ecdysozoa</taxon>
        <taxon>Arthropoda</taxon>
        <taxon>Chelicerata</taxon>
        <taxon>Arachnida</taxon>
        <taxon>Araneae</taxon>
        <taxon>Araneomorphae</taxon>
        <taxon>Entelegynae</taxon>
        <taxon>Araneoidea</taxon>
        <taxon>Araneidae</taxon>
        <taxon>Araneus</taxon>
    </lineage>
</organism>
<feature type="domain" description="Sushi" evidence="9">
    <location>
        <begin position="83"/>
        <end position="150"/>
    </location>
</feature>
<keyword evidence="7" id="KW-0720">Serine protease</keyword>
<comment type="caution">
    <text evidence="10">The sequence shown here is derived from an EMBL/GenBank/DDBJ whole genome shotgun (WGS) entry which is preliminary data.</text>
</comment>
<accession>A0A4Y2BRI9</accession>
<dbReference type="SMART" id="SM00020">
    <property type="entry name" value="Tryp_SPc"/>
    <property type="match status" value="1"/>
</dbReference>
<dbReference type="CDD" id="cd00033">
    <property type="entry name" value="CCP"/>
    <property type="match status" value="3"/>
</dbReference>
<evidence type="ECO:0000313" key="11">
    <source>
        <dbReference type="Proteomes" id="UP000499080"/>
    </source>
</evidence>
<evidence type="ECO:0000256" key="6">
    <source>
        <dbReference type="PROSITE-ProRule" id="PRU00302"/>
    </source>
</evidence>
<keyword evidence="3" id="KW-0732">Signal</keyword>
<dbReference type="Gene3D" id="2.40.10.10">
    <property type="entry name" value="Trypsin-like serine proteases"/>
    <property type="match status" value="1"/>
</dbReference>
<dbReference type="OrthoDB" id="6429445at2759"/>
<dbReference type="GO" id="GO:0005576">
    <property type="term" value="C:extracellular region"/>
    <property type="evidence" value="ECO:0007669"/>
    <property type="project" value="UniProtKB-SubCell"/>
</dbReference>
<evidence type="ECO:0000259" key="8">
    <source>
        <dbReference type="PROSITE" id="PS50240"/>
    </source>
</evidence>
<comment type="caution">
    <text evidence="6">Lacks conserved residue(s) required for the propagation of feature annotation.</text>
</comment>
<name>A0A4Y2BRI9_ARAVE</name>
<evidence type="ECO:0000256" key="3">
    <source>
        <dbReference type="ARBA" id="ARBA00022729"/>
    </source>
</evidence>
<feature type="disulfide bond" evidence="6">
    <location>
        <begin position="121"/>
        <end position="148"/>
    </location>
</feature>
<keyword evidence="7" id="KW-0645">Protease</keyword>
<dbReference type="PROSITE" id="PS50923">
    <property type="entry name" value="SUSHI"/>
    <property type="match status" value="3"/>
</dbReference>
<keyword evidence="6" id="KW-0768">Sushi</keyword>
<dbReference type="Gene3D" id="2.10.70.10">
    <property type="entry name" value="Complement Module, domain 1"/>
    <property type="match status" value="3"/>
</dbReference>
<feature type="disulfide bond" evidence="6">
    <location>
        <begin position="46"/>
        <end position="73"/>
    </location>
</feature>
<dbReference type="PANTHER" id="PTHR24252:SF7">
    <property type="entry name" value="HYALIN"/>
    <property type="match status" value="1"/>
</dbReference>
<dbReference type="Pfam" id="PF00084">
    <property type="entry name" value="Sushi"/>
    <property type="match status" value="3"/>
</dbReference>
<evidence type="ECO:0000256" key="2">
    <source>
        <dbReference type="ARBA" id="ARBA00022525"/>
    </source>
</evidence>
<keyword evidence="2" id="KW-0964">Secreted</keyword>
<dbReference type="InterPro" id="IPR018114">
    <property type="entry name" value="TRYPSIN_HIS"/>
</dbReference>
<evidence type="ECO:0000256" key="7">
    <source>
        <dbReference type="RuleBase" id="RU363034"/>
    </source>
</evidence>
<reference evidence="10 11" key="1">
    <citation type="journal article" date="2019" name="Sci. Rep.">
        <title>Orb-weaving spider Araneus ventricosus genome elucidates the spidroin gene catalogue.</title>
        <authorList>
            <person name="Kono N."/>
            <person name="Nakamura H."/>
            <person name="Ohtoshi R."/>
            <person name="Moran D.A.P."/>
            <person name="Shinohara A."/>
            <person name="Yoshida Y."/>
            <person name="Fujiwara M."/>
            <person name="Mori M."/>
            <person name="Tomita M."/>
            <person name="Arakawa K."/>
        </authorList>
    </citation>
    <scope>NUCLEOTIDE SEQUENCE [LARGE SCALE GENOMIC DNA]</scope>
</reference>
<comment type="subcellular location">
    <subcellularLocation>
        <location evidence="1">Secreted</location>
    </subcellularLocation>
</comment>
<dbReference type="Proteomes" id="UP000499080">
    <property type="component" value="Unassembled WGS sequence"/>
</dbReference>
<dbReference type="FunFam" id="2.40.10.10:FF:000054">
    <property type="entry name" value="Complement C1r subcomponent"/>
    <property type="match status" value="1"/>
</dbReference>
<dbReference type="PROSITE" id="PS00134">
    <property type="entry name" value="TRYPSIN_HIS"/>
    <property type="match status" value="1"/>
</dbReference>
<feature type="domain" description="Sushi" evidence="9">
    <location>
        <begin position="8"/>
        <end position="75"/>
    </location>
</feature>
<keyword evidence="4 6" id="KW-1015">Disulfide bond</keyword>